<evidence type="ECO:0000313" key="3">
    <source>
        <dbReference type="Proteomes" id="UP000008645"/>
    </source>
</evidence>
<sequence length="486" mass="55710">MKYRVGLVGLPNVGKSSIFNLLSQKAKSTVASFPYSTIYPIHSLVELKNERLDELEELFLFLFRESLNKERLSKKYESFEFLDLAGIVPLDGEPDQKKSDMGAAFLSHIRAVDVIVLVVRTFTDESVESQLNVFVDEHPELYSLLTHEKALKDIDREFKDKTSELLKCSDVGLAGRQTPSTLNNLDVLFFSERSPSLNREKKEEIISEEINNSRTSYNFSEPILELQLVLLTLIKSDLEIISKLLSKYVKDRKTFSKELSILPKIREELEERKFIPISMLSSFLSLPEEQKDFICKLGLLSTKKIVVLGNYGSSKSSISKLSELANWTEKYKFNFCSINLEAEEIYSLASTEEEKKEMREYVFLKNSSVNNLLDTIYKVLNLRTFYTFKLEDMKGRKYSLSNFSPNIEPVGGEIRAWFFKDNSSLGECVSQIHNELSDFFVSAHIAESKNFVRQFMTDNSNLNVLRTGSKNYKLKGEEIVQIISSA</sequence>
<dbReference type="InterPro" id="IPR006073">
    <property type="entry name" value="GTP-bd"/>
</dbReference>
<dbReference type="AlphaFoldDB" id="F0V2S2"/>
<accession>F0V2S2</accession>
<dbReference type="Gene3D" id="1.10.150.300">
    <property type="entry name" value="TGS-like domain"/>
    <property type="match status" value="1"/>
</dbReference>
<dbReference type="SUPFAM" id="SSF52540">
    <property type="entry name" value="P-loop containing nucleoside triphosphate hydrolases"/>
    <property type="match status" value="1"/>
</dbReference>
<dbReference type="Proteomes" id="UP000008645">
    <property type="component" value="Chromosome"/>
</dbReference>
<name>F0V2S2_MYCS3</name>
<feature type="domain" description="G" evidence="1">
    <location>
        <begin position="4"/>
        <end position="130"/>
    </location>
</feature>
<dbReference type="GO" id="GO:0005525">
    <property type="term" value="F:GTP binding"/>
    <property type="evidence" value="ECO:0007669"/>
    <property type="project" value="InterPro"/>
</dbReference>
<dbReference type="PRINTS" id="PR00326">
    <property type="entry name" value="GTP1OBG"/>
</dbReference>
<protein>
    <submittedName>
        <fullName evidence="2">Translation-associated GTPase</fullName>
    </submittedName>
</protein>
<dbReference type="InterPro" id="IPR012675">
    <property type="entry name" value="Beta-grasp_dom_sf"/>
</dbReference>
<dbReference type="KEGG" id="msk:MSUIS_00510"/>
<dbReference type="InterPro" id="IPR027417">
    <property type="entry name" value="P-loop_NTPase"/>
</dbReference>
<dbReference type="PANTHER" id="PTHR23305:SF18">
    <property type="entry name" value="OBG-TYPE G DOMAIN-CONTAINING PROTEIN"/>
    <property type="match status" value="1"/>
</dbReference>
<dbReference type="GO" id="GO:0005737">
    <property type="term" value="C:cytoplasm"/>
    <property type="evidence" value="ECO:0007669"/>
    <property type="project" value="TreeGrafter"/>
</dbReference>
<dbReference type="PANTHER" id="PTHR23305">
    <property type="entry name" value="OBG GTPASE FAMILY"/>
    <property type="match status" value="1"/>
</dbReference>
<organism evidence="2 3">
    <name type="scientific">Mycoplasma suis (strain KI_3806)</name>
    <dbReference type="NCBI Taxonomy" id="708248"/>
    <lineage>
        <taxon>Bacteria</taxon>
        <taxon>Bacillati</taxon>
        <taxon>Mycoplasmatota</taxon>
        <taxon>Mollicutes</taxon>
        <taxon>Mycoplasmataceae</taxon>
        <taxon>Mycoplasma</taxon>
    </lineage>
</organism>
<dbReference type="RefSeq" id="WP_013608757.1">
    <property type="nucleotide sequence ID" value="NC_015153.1"/>
</dbReference>
<gene>
    <name evidence="2" type="ORF">MSUIS_00510</name>
</gene>
<dbReference type="Gene3D" id="3.10.20.30">
    <property type="match status" value="1"/>
</dbReference>
<reference evidence="2 3" key="1">
    <citation type="journal article" date="2011" name="J. Bacteriol.">
        <title>Complete genome sequence of the hemotrophic Mycoplasma suis strain KI3806.</title>
        <authorList>
            <person name="Oehlerking J."/>
            <person name="Kube M."/>
            <person name="Felder K.M."/>
            <person name="Matter D."/>
            <person name="Wittenbrink M.M."/>
            <person name="Schwarzenbach S."/>
            <person name="Kramer M.M."/>
            <person name="Hoelzle K."/>
            <person name="Hoelzle L.E."/>
        </authorList>
    </citation>
    <scope>NUCLEOTIDE SEQUENCE [LARGE SCALE GENOMIC DNA]</scope>
    <source>
        <strain evidence="3">KI_3806</strain>
    </source>
</reference>
<dbReference type="EMBL" id="FQ790233">
    <property type="protein sequence ID" value="CBZ40144.1"/>
    <property type="molecule type" value="Genomic_DNA"/>
</dbReference>
<dbReference type="Pfam" id="PF01926">
    <property type="entry name" value="MMR_HSR1"/>
    <property type="match status" value="1"/>
</dbReference>
<dbReference type="OrthoDB" id="9807318at2"/>
<evidence type="ECO:0000259" key="1">
    <source>
        <dbReference type="Pfam" id="PF01926"/>
    </source>
</evidence>
<evidence type="ECO:0000313" key="2">
    <source>
        <dbReference type="EMBL" id="CBZ40144.1"/>
    </source>
</evidence>
<dbReference type="GO" id="GO:0016887">
    <property type="term" value="F:ATP hydrolysis activity"/>
    <property type="evidence" value="ECO:0007669"/>
    <property type="project" value="TreeGrafter"/>
</dbReference>
<dbReference type="InterPro" id="IPR023192">
    <property type="entry name" value="TGS-like_dom_sf"/>
</dbReference>
<dbReference type="Gene3D" id="3.40.50.300">
    <property type="entry name" value="P-loop containing nucleotide triphosphate hydrolases"/>
    <property type="match status" value="1"/>
</dbReference>
<dbReference type="HOGENOM" id="CLU_568387_0_0_14"/>
<proteinExistence type="predicted"/>